<feature type="transmembrane region" description="Helical" evidence="1">
    <location>
        <begin position="12"/>
        <end position="33"/>
    </location>
</feature>
<accession>A0A6C0BYJ4</accession>
<feature type="transmembrane region" description="Helical" evidence="1">
    <location>
        <begin position="53"/>
        <end position="76"/>
    </location>
</feature>
<dbReference type="EMBL" id="MN739271">
    <property type="protein sequence ID" value="QHS96634.1"/>
    <property type="molecule type" value="Genomic_DNA"/>
</dbReference>
<proteinExistence type="predicted"/>
<evidence type="ECO:0000313" key="2">
    <source>
        <dbReference type="EMBL" id="QHS96634.1"/>
    </source>
</evidence>
<dbReference type="AlphaFoldDB" id="A0A6C0BYJ4"/>
<name>A0A6C0BYJ4_9ZZZZ</name>
<protein>
    <submittedName>
        <fullName evidence="2">Uncharacterized protein</fullName>
    </submittedName>
</protein>
<reference evidence="2" key="1">
    <citation type="journal article" date="2020" name="Nature">
        <title>Giant virus diversity and host interactions through global metagenomics.</title>
        <authorList>
            <person name="Schulz F."/>
            <person name="Roux S."/>
            <person name="Paez-Espino D."/>
            <person name="Jungbluth S."/>
            <person name="Walsh D.A."/>
            <person name="Denef V.J."/>
            <person name="McMahon K.D."/>
            <person name="Konstantinidis K.T."/>
            <person name="Eloe-Fadrosh E.A."/>
            <person name="Kyrpides N.C."/>
            <person name="Woyke T."/>
        </authorList>
    </citation>
    <scope>NUCLEOTIDE SEQUENCE</scope>
    <source>
        <strain evidence="2">GVMAG-M-3300020166-18</strain>
    </source>
</reference>
<evidence type="ECO:0000256" key="1">
    <source>
        <dbReference type="SAM" id="Phobius"/>
    </source>
</evidence>
<keyword evidence="1" id="KW-0472">Membrane</keyword>
<keyword evidence="1" id="KW-1133">Transmembrane helix</keyword>
<sequence length="81" mass="9291">MITGAFKDFTMVMIFIFIITYYVYLAYTMVNYVNEVNNVAHCKTILETDGNIIQMYGGVQLALFGLIALMIVYTFLMSFFA</sequence>
<organism evidence="2">
    <name type="scientific">viral metagenome</name>
    <dbReference type="NCBI Taxonomy" id="1070528"/>
    <lineage>
        <taxon>unclassified sequences</taxon>
        <taxon>metagenomes</taxon>
        <taxon>organismal metagenomes</taxon>
    </lineage>
</organism>
<keyword evidence="1" id="KW-0812">Transmembrane</keyword>